<organism evidence="1 2">
    <name type="scientific">Laspinema palackyanum D2a</name>
    <dbReference type="NCBI Taxonomy" id="2953684"/>
    <lineage>
        <taxon>Bacteria</taxon>
        <taxon>Bacillati</taxon>
        <taxon>Cyanobacteriota</taxon>
        <taxon>Cyanophyceae</taxon>
        <taxon>Oscillatoriophycideae</taxon>
        <taxon>Oscillatoriales</taxon>
        <taxon>Laspinemataceae</taxon>
        <taxon>Laspinema</taxon>
        <taxon>Laspinema palackyanum</taxon>
    </lineage>
</organism>
<sequence length="167" mass="19246">MMDIQVDSLTFSFPDSWEVSKYDEWAFYRNQFQKMRPGIQGVDLIAIHGGVIWLIEAKDYRQYPRTKEVELTEEVANKVFCTLAAMLPAKLNASDSSERNFAAQVVRGQRLRVVLHLEQPLKHSILFPRAIDPSKVQLKLRTLIKPIDPHPKVVESTQMQGLPWTVK</sequence>
<dbReference type="Proteomes" id="UP001525890">
    <property type="component" value="Unassembled WGS sequence"/>
</dbReference>
<dbReference type="EMBL" id="JAMXFF010000003">
    <property type="protein sequence ID" value="MCT7965447.1"/>
    <property type="molecule type" value="Genomic_DNA"/>
</dbReference>
<evidence type="ECO:0000313" key="1">
    <source>
        <dbReference type="EMBL" id="MCT7965447.1"/>
    </source>
</evidence>
<gene>
    <name evidence="1" type="ORF">NG799_03760</name>
</gene>
<reference evidence="1 2" key="1">
    <citation type="journal article" date="2022" name="Front. Microbiol.">
        <title>High genomic differentiation and limited gene flow indicate recent cryptic speciation within the genus Laspinema (cyanobacteria).</title>
        <authorList>
            <person name="Stanojkovic A."/>
            <person name="Skoupy S."/>
            <person name="Skaloud P."/>
            <person name="Dvorak P."/>
        </authorList>
    </citation>
    <scope>NUCLEOTIDE SEQUENCE [LARGE SCALE GENOMIC DNA]</scope>
    <source>
        <strain evidence="1 2">D2a</strain>
    </source>
</reference>
<evidence type="ECO:0008006" key="3">
    <source>
        <dbReference type="Google" id="ProtNLM"/>
    </source>
</evidence>
<name>A0ABT2MLS9_9CYAN</name>
<proteinExistence type="predicted"/>
<protein>
    <recommendedName>
        <fullName evidence="3">Cysteinyl-tRNA synthetase</fullName>
    </recommendedName>
</protein>
<keyword evidence="2" id="KW-1185">Reference proteome</keyword>
<comment type="caution">
    <text evidence="1">The sequence shown here is derived from an EMBL/GenBank/DDBJ whole genome shotgun (WGS) entry which is preliminary data.</text>
</comment>
<dbReference type="RefSeq" id="WP_368005138.1">
    <property type="nucleotide sequence ID" value="NZ_JAMXFF010000003.1"/>
</dbReference>
<accession>A0ABT2MLS9</accession>
<evidence type="ECO:0000313" key="2">
    <source>
        <dbReference type="Proteomes" id="UP001525890"/>
    </source>
</evidence>